<sequence length="189" mass="20157">MHALREFGQIHGQPGPGYLFAAHVIPARSPRPSTSSDWPPRSSASSGWDVHSDFHRAAEVARAAYDAGLAALRPGRTFGELVDAIHEPIEEADGWPFLIAVHSLNPGLSVGKGLGTFSRIPGAGGYPRVPDHPTFLPDLELVPGMSFAFEPNYAFGRHLVHLGGTVVVGQDSPIELNPYSAQLLHTAGN</sequence>
<evidence type="ECO:0000313" key="3">
    <source>
        <dbReference type="EMBL" id="MQY24426.1"/>
    </source>
</evidence>
<reference evidence="3 4" key="1">
    <citation type="submission" date="2019-10" db="EMBL/GenBank/DDBJ databases">
        <title>Nocardia macrotermitis sp. nov. and Nocardia aurantia sp. nov., isolated from the gut of fungus growing-termite Macrotermes natalensis.</title>
        <authorList>
            <person name="Benndorf R."/>
            <person name="Schwitalla J."/>
            <person name="Martin K."/>
            <person name="De Beer W."/>
            <person name="Kaster A.-K."/>
            <person name="Vollmers J."/>
            <person name="Poulsen M."/>
            <person name="Beemelmanns C."/>
        </authorList>
    </citation>
    <scope>NUCLEOTIDE SEQUENCE [LARGE SCALE GENOMIC DNA]</scope>
    <source>
        <strain evidence="3 4">RB20</strain>
    </source>
</reference>
<proteinExistence type="predicted"/>
<dbReference type="Pfam" id="PF00557">
    <property type="entry name" value="Peptidase_M24"/>
    <property type="match status" value="1"/>
</dbReference>
<dbReference type="Proteomes" id="UP000438448">
    <property type="component" value="Unassembled WGS sequence"/>
</dbReference>
<dbReference type="InterPro" id="IPR000994">
    <property type="entry name" value="Pept_M24"/>
</dbReference>
<dbReference type="RefSeq" id="WP_153416135.1">
    <property type="nucleotide sequence ID" value="NZ_WEGK01000037.1"/>
</dbReference>
<evidence type="ECO:0000256" key="1">
    <source>
        <dbReference type="SAM" id="MobiDB-lite"/>
    </source>
</evidence>
<dbReference type="AlphaFoldDB" id="A0A7K0DF62"/>
<evidence type="ECO:0000313" key="4">
    <source>
        <dbReference type="Proteomes" id="UP000438448"/>
    </source>
</evidence>
<evidence type="ECO:0000259" key="2">
    <source>
        <dbReference type="Pfam" id="PF00557"/>
    </source>
</evidence>
<organism evidence="3 4">
    <name type="scientific">Nocardia macrotermitis</name>
    <dbReference type="NCBI Taxonomy" id="2585198"/>
    <lineage>
        <taxon>Bacteria</taxon>
        <taxon>Bacillati</taxon>
        <taxon>Actinomycetota</taxon>
        <taxon>Actinomycetes</taxon>
        <taxon>Mycobacteriales</taxon>
        <taxon>Nocardiaceae</taxon>
        <taxon>Nocardia</taxon>
    </lineage>
</organism>
<name>A0A7K0DF62_9NOCA</name>
<accession>A0A7K0DF62</accession>
<feature type="region of interest" description="Disordered" evidence="1">
    <location>
        <begin position="30"/>
        <end position="49"/>
    </location>
</feature>
<dbReference type="EMBL" id="WEGK01000037">
    <property type="protein sequence ID" value="MQY24426.1"/>
    <property type="molecule type" value="Genomic_DNA"/>
</dbReference>
<gene>
    <name evidence="3" type="ORF">NRB20_75620</name>
</gene>
<comment type="caution">
    <text evidence="3">The sequence shown here is derived from an EMBL/GenBank/DDBJ whole genome shotgun (WGS) entry which is preliminary data.</text>
</comment>
<dbReference type="OrthoDB" id="9803194at2"/>
<keyword evidence="4" id="KW-1185">Reference proteome</keyword>
<protein>
    <recommendedName>
        <fullName evidence="2">Peptidase M24 domain-containing protein</fullName>
    </recommendedName>
</protein>
<dbReference type="InterPro" id="IPR036005">
    <property type="entry name" value="Creatinase/aminopeptidase-like"/>
</dbReference>
<feature type="domain" description="Peptidase M24" evidence="2">
    <location>
        <begin position="54"/>
        <end position="168"/>
    </location>
</feature>
<feature type="compositionally biased region" description="Low complexity" evidence="1">
    <location>
        <begin position="30"/>
        <end position="46"/>
    </location>
</feature>
<dbReference type="Gene3D" id="3.90.230.10">
    <property type="entry name" value="Creatinase/methionine aminopeptidase superfamily"/>
    <property type="match status" value="1"/>
</dbReference>
<dbReference type="SUPFAM" id="SSF55920">
    <property type="entry name" value="Creatinase/aminopeptidase"/>
    <property type="match status" value="1"/>
</dbReference>